<dbReference type="EMBL" id="JAIWYP010000005">
    <property type="protein sequence ID" value="KAH3821506.1"/>
    <property type="molecule type" value="Genomic_DNA"/>
</dbReference>
<accession>A0A9D4GQ14</accession>
<sequence>MSLLTEETCTLLSLGEMGYRASAMQTPKTLVQMQKHQEIVLRVLNRQRKNFISA</sequence>
<dbReference type="Proteomes" id="UP000828390">
    <property type="component" value="Unassembled WGS sequence"/>
</dbReference>
<proteinExistence type="predicted"/>
<comment type="caution">
    <text evidence="1">The sequence shown here is derived from an EMBL/GenBank/DDBJ whole genome shotgun (WGS) entry which is preliminary data.</text>
</comment>
<gene>
    <name evidence="1" type="ORF">DPMN_123270</name>
</gene>
<reference evidence="1" key="2">
    <citation type="submission" date="2020-11" db="EMBL/GenBank/DDBJ databases">
        <authorList>
            <person name="McCartney M.A."/>
            <person name="Auch B."/>
            <person name="Kono T."/>
            <person name="Mallez S."/>
            <person name="Becker A."/>
            <person name="Gohl D.M."/>
            <person name="Silverstein K.A.T."/>
            <person name="Koren S."/>
            <person name="Bechman K.B."/>
            <person name="Herman A."/>
            <person name="Abrahante J.E."/>
            <person name="Garbe J."/>
        </authorList>
    </citation>
    <scope>NUCLEOTIDE SEQUENCE</scope>
    <source>
        <strain evidence="1">Duluth1</strain>
        <tissue evidence="1">Whole animal</tissue>
    </source>
</reference>
<name>A0A9D4GQ14_DREPO</name>
<keyword evidence="2" id="KW-1185">Reference proteome</keyword>
<evidence type="ECO:0000313" key="1">
    <source>
        <dbReference type="EMBL" id="KAH3821506.1"/>
    </source>
</evidence>
<evidence type="ECO:0000313" key="2">
    <source>
        <dbReference type="Proteomes" id="UP000828390"/>
    </source>
</evidence>
<dbReference type="AlphaFoldDB" id="A0A9D4GQ14"/>
<protein>
    <submittedName>
        <fullName evidence="1">Uncharacterized protein</fullName>
    </submittedName>
</protein>
<reference evidence="1" key="1">
    <citation type="journal article" date="2019" name="bioRxiv">
        <title>The Genome of the Zebra Mussel, Dreissena polymorpha: A Resource for Invasive Species Research.</title>
        <authorList>
            <person name="McCartney M.A."/>
            <person name="Auch B."/>
            <person name="Kono T."/>
            <person name="Mallez S."/>
            <person name="Zhang Y."/>
            <person name="Obille A."/>
            <person name="Becker A."/>
            <person name="Abrahante J.E."/>
            <person name="Garbe J."/>
            <person name="Badalamenti J.P."/>
            <person name="Herman A."/>
            <person name="Mangelson H."/>
            <person name="Liachko I."/>
            <person name="Sullivan S."/>
            <person name="Sone E.D."/>
            <person name="Koren S."/>
            <person name="Silverstein K.A.T."/>
            <person name="Beckman K.B."/>
            <person name="Gohl D.M."/>
        </authorList>
    </citation>
    <scope>NUCLEOTIDE SEQUENCE</scope>
    <source>
        <strain evidence="1">Duluth1</strain>
        <tissue evidence="1">Whole animal</tissue>
    </source>
</reference>
<organism evidence="1 2">
    <name type="scientific">Dreissena polymorpha</name>
    <name type="common">Zebra mussel</name>
    <name type="synonym">Mytilus polymorpha</name>
    <dbReference type="NCBI Taxonomy" id="45954"/>
    <lineage>
        <taxon>Eukaryota</taxon>
        <taxon>Metazoa</taxon>
        <taxon>Spiralia</taxon>
        <taxon>Lophotrochozoa</taxon>
        <taxon>Mollusca</taxon>
        <taxon>Bivalvia</taxon>
        <taxon>Autobranchia</taxon>
        <taxon>Heteroconchia</taxon>
        <taxon>Euheterodonta</taxon>
        <taxon>Imparidentia</taxon>
        <taxon>Neoheterodontei</taxon>
        <taxon>Myida</taxon>
        <taxon>Dreissenoidea</taxon>
        <taxon>Dreissenidae</taxon>
        <taxon>Dreissena</taxon>
    </lineage>
</organism>